<comment type="caution">
    <text evidence="1">The sequence shown here is derived from an EMBL/GenBank/DDBJ whole genome shotgun (WGS) entry which is preliminary data.</text>
</comment>
<gene>
    <name evidence="1" type="ORF">ENP94_03645</name>
</gene>
<accession>A0A7C1SGQ1</accession>
<dbReference type="InterPro" id="IPR011049">
    <property type="entry name" value="Serralysin-like_metalloprot_C"/>
</dbReference>
<proteinExistence type="predicted"/>
<dbReference type="AlphaFoldDB" id="A0A7C1SGQ1"/>
<reference evidence="1" key="1">
    <citation type="journal article" date="2020" name="mSystems">
        <title>Genome- and Community-Level Interaction Insights into Carbon Utilization and Element Cycling Functions of Hydrothermarchaeota in Hydrothermal Sediment.</title>
        <authorList>
            <person name="Zhou Z."/>
            <person name="Liu Y."/>
            <person name="Xu W."/>
            <person name="Pan J."/>
            <person name="Luo Z.H."/>
            <person name="Li M."/>
        </authorList>
    </citation>
    <scope>NUCLEOTIDE SEQUENCE [LARGE SCALE GENOMIC DNA]</scope>
    <source>
        <strain evidence="1">SpSt-265</strain>
    </source>
</reference>
<sequence>MTVRSVIIIIAICTGLIQANEVQIPATGSKNILPGTTIVSTDAITIPRLLSYQGRLTDSLGNPVPDGSYQLTFRLYSQETGGTPFWTEVQTVSVRNGIFSVLLGSVTPISSVPDAGTVYLSLQVDTGSELTPRLRIVSAAYAFLTERAANSDLLQGRDTTYFARAVHTHAYVDSAGGAERIAGLALTGLDSRYVNEGQANSVTSGMITDGTLQRADVASGFKAPYADTADYARVAPAVDSARVAGNSHRLQGRDTTYFARAVHTHAYVDSAGGAERIAGLALTGLDSRYVNEGQANAITSGMITDGQVANADLANDAVNSAKIQDGTIVNADISATAGISDSKIAGTGTVVTNFNADLLDGYHASAFLTAASDYGRYGVATDLYEGTSTLSARYINEGQTAGGDLTGTYPSPTIANNAVTSAKIQDGTIWGEDLSQMGASTGQVLKWTGSSWAPGNDSIGGDNAWVRGTPDSVLYTVRPLGIARGGAYNMLYGSNRRTHTNLGYACTTGVSGQAYSYCTVGGGYGNRTSNDYATVAGGTLNIASGQSSAVGGGNSNTASNLCTAVAGGQSNNASGPWSTVAGGHSNTASGGCATVSGGTDNTANQSFTTIGGGSANFAGGQYATVGGGNADSATGYIATISGGYGNSAAGSGSTVGGGYCNIASHDGATVGGGYFNTAGSENTTIAGGLRNMATGYTATIAGGNMNMASGYAATIPGGYADTAAGNYSFATNNNSFVPASYSNSAAFNGEVATASNQTRVGILSKASGSFTIDHPLDPYGKILNHYFVEGPEMLNIYRGSVVLDTSGKAEVRLPDYFSALNRNPHIQLTGVGTSDVYVAEEVRGNTFVIGGRPGTKVFWQVTGERQDISAEVTRRLMPVEQKKTGALAGRMLDDDFLAGCMEQLEREGKADGINFRTAAGRARYEQMKNPPRIKPVR</sequence>
<organism evidence="1">
    <name type="scientific">candidate division WOR-3 bacterium</name>
    <dbReference type="NCBI Taxonomy" id="2052148"/>
    <lineage>
        <taxon>Bacteria</taxon>
        <taxon>Bacteria division WOR-3</taxon>
    </lineage>
</organism>
<protein>
    <recommendedName>
        <fullName evidence="2">Peptidase S74 domain-containing protein</fullName>
    </recommendedName>
</protein>
<name>A0A7C1SGQ1_UNCW3</name>
<dbReference type="EMBL" id="DSLG01000004">
    <property type="protein sequence ID" value="HEA87087.1"/>
    <property type="molecule type" value="Genomic_DNA"/>
</dbReference>
<evidence type="ECO:0008006" key="2">
    <source>
        <dbReference type="Google" id="ProtNLM"/>
    </source>
</evidence>
<dbReference type="CDD" id="cd12819">
    <property type="entry name" value="LbR_vir_like"/>
    <property type="match status" value="2"/>
</dbReference>
<dbReference type="Gene3D" id="2.150.10.10">
    <property type="entry name" value="Serralysin-like metalloprotease, C-terminal"/>
    <property type="match status" value="2"/>
</dbReference>
<evidence type="ECO:0000313" key="1">
    <source>
        <dbReference type="EMBL" id="HEA87087.1"/>
    </source>
</evidence>